<sequence length="159" mass="18051">MGASSWQYIEPYAGDVAAALATVRQREFERLFVHGTHWDKFQRAGPPFTSVDDLDALWEDEAFGSEGTHTIIGVWEVIDAEAYDDSHTVRPLSDDESREIFETSEPTRGDFERAQERYDARHPGSEGLWDMPRWSAWCRPLKDADGANPVIAFWGRSGD</sequence>
<evidence type="ECO:0000256" key="1">
    <source>
        <dbReference type="SAM" id="MobiDB-lite"/>
    </source>
</evidence>
<keyword evidence="3" id="KW-1185">Reference proteome</keyword>
<organism evidence="2 3">
    <name type="scientific">Streptomyces griseoluteus</name>
    <dbReference type="NCBI Taxonomy" id="29306"/>
    <lineage>
        <taxon>Bacteria</taxon>
        <taxon>Bacillati</taxon>
        <taxon>Actinomycetota</taxon>
        <taxon>Actinomycetes</taxon>
        <taxon>Kitasatosporales</taxon>
        <taxon>Streptomycetaceae</taxon>
        <taxon>Streptomyces</taxon>
    </lineage>
</organism>
<gene>
    <name evidence="2" type="ORF">E5082_19375</name>
</gene>
<feature type="region of interest" description="Disordered" evidence="1">
    <location>
        <begin position="88"/>
        <end position="109"/>
    </location>
</feature>
<protein>
    <submittedName>
        <fullName evidence="2">Uncharacterized protein</fullName>
    </submittedName>
</protein>
<dbReference type="RefSeq" id="WP_135792489.1">
    <property type="nucleotide sequence ID" value="NZ_BNBQ01000005.1"/>
</dbReference>
<proteinExistence type="predicted"/>
<dbReference type="Proteomes" id="UP000298513">
    <property type="component" value="Unassembled WGS sequence"/>
</dbReference>
<reference evidence="2 3" key="1">
    <citation type="submission" date="2019-04" db="EMBL/GenBank/DDBJ databases">
        <title>Streptomyces sp. nov. Bv016 isolated from bark of Buahinia variegata.</title>
        <authorList>
            <person name="Kanchanasin P."/>
            <person name="Tanasupawat S."/>
            <person name="Yuki M."/>
            <person name="Kudo T."/>
        </authorList>
    </citation>
    <scope>NUCLEOTIDE SEQUENCE [LARGE SCALE GENOMIC DNA]</scope>
    <source>
        <strain evidence="2 3">JCM 4765</strain>
    </source>
</reference>
<dbReference type="EMBL" id="SRRU01000006">
    <property type="protein sequence ID" value="TGN82560.1"/>
    <property type="molecule type" value="Genomic_DNA"/>
</dbReference>
<accession>A0A4Z1DHD2</accession>
<dbReference type="GeneID" id="91531249"/>
<evidence type="ECO:0000313" key="3">
    <source>
        <dbReference type="Proteomes" id="UP000298513"/>
    </source>
</evidence>
<comment type="caution">
    <text evidence="2">The sequence shown here is derived from an EMBL/GenBank/DDBJ whole genome shotgun (WGS) entry which is preliminary data.</text>
</comment>
<name>A0A4Z1DHD2_STRGP</name>
<dbReference type="AlphaFoldDB" id="A0A4Z1DHD2"/>
<evidence type="ECO:0000313" key="2">
    <source>
        <dbReference type="EMBL" id="TGN82560.1"/>
    </source>
</evidence>